<dbReference type="CDD" id="cd14341">
    <property type="entry name" value="UBA_MELK"/>
    <property type="match status" value="1"/>
</dbReference>
<evidence type="ECO:0000259" key="13">
    <source>
        <dbReference type="PROSITE" id="PS50032"/>
    </source>
</evidence>
<comment type="catalytic activity">
    <reaction evidence="8">
        <text>L-threonyl-[protein] + ATP = O-phospho-L-threonyl-[protein] + ADP + H(+)</text>
        <dbReference type="Rhea" id="RHEA:46608"/>
        <dbReference type="Rhea" id="RHEA-COMP:11060"/>
        <dbReference type="Rhea" id="RHEA-COMP:11605"/>
        <dbReference type="ChEBI" id="CHEBI:15378"/>
        <dbReference type="ChEBI" id="CHEBI:30013"/>
        <dbReference type="ChEBI" id="CHEBI:30616"/>
        <dbReference type="ChEBI" id="CHEBI:61977"/>
        <dbReference type="ChEBI" id="CHEBI:456216"/>
        <dbReference type="EC" id="2.7.11.1"/>
    </reaction>
</comment>
<dbReference type="InterPro" id="IPR001772">
    <property type="entry name" value="KA1_dom"/>
</dbReference>
<comment type="catalytic activity">
    <reaction evidence="9">
        <text>L-seryl-[protein] + ATP = O-phospho-L-seryl-[protein] + ADP + H(+)</text>
        <dbReference type="Rhea" id="RHEA:17989"/>
        <dbReference type="Rhea" id="RHEA-COMP:9863"/>
        <dbReference type="Rhea" id="RHEA-COMP:11604"/>
        <dbReference type="ChEBI" id="CHEBI:15378"/>
        <dbReference type="ChEBI" id="CHEBI:29999"/>
        <dbReference type="ChEBI" id="CHEBI:30616"/>
        <dbReference type="ChEBI" id="CHEBI:83421"/>
        <dbReference type="ChEBI" id="CHEBI:456216"/>
        <dbReference type="EC" id="2.7.11.1"/>
    </reaction>
</comment>
<dbReference type="Pfam" id="PF02149">
    <property type="entry name" value="KA1"/>
    <property type="match status" value="1"/>
</dbReference>
<dbReference type="SMART" id="SM00220">
    <property type="entry name" value="S_TKc"/>
    <property type="match status" value="1"/>
</dbReference>
<dbReference type="InterPro" id="IPR000719">
    <property type="entry name" value="Prot_kinase_dom"/>
</dbReference>
<keyword evidence="5 10" id="KW-0547">Nucleotide-binding</keyword>
<evidence type="ECO:0000256" key="1">
    <source>
        <dbReference type="ARBA" id="ARBA00006234"/>
    </source>
</evidence>
<dbReference type="GO" id="GO:0004674">
    <property type="term" value="F:protein serine/threonine kinase activity"/>
    <property type="evidence" value="ECO:0007669"/>
    <property type="project" value="UniProtKB-KW"/>
</dbReference>
<evidence type="ECO:0000256" key="2">
    <source>
        <dbReference type="ARBA" id="ARBA00012513"/>
    </source>
</evidence>
<dbReference type="InterPro" id="IPR017441">
    <property type="entry name" value="Protein_kinase_ATP_BS"/>
</dbReference>
<comment type="caution">
    <text evidence="14">The sequence shown here is derived from an EMBL/GenBank/DDBJ whole genome shotgun (WGS) entry which is preliminary data.</text>
</comment>
<comment type="similarity">
    <text evidence="1">Belongs to the protein kinase superfamily. CAMK Ser/Thr protein kinase family. SNF1 subfamily.</text>
</comment>
<evidence type="ECO:0000259" key="12">
    <source>
        <dbReference type="PROSITE" id="PS50011"/>
    </source>
</evidence>
<evidence type="ECO:0000256" key="11">
    <source>
        <dbReference type="SAM" id="MobiDB-lite"/>
    </source>
</evidence>
<name>A0A9P1IN07_9PELO</name>
<dbReference type="InterPro" id="IPR011009">
    <property type="entry name" value="Kinase-like_dom_sf"/>
</dbReference>
<feature type="domain" description="KA1" evidence="13">
    <location>
        <begin position="663"/>
        <end position="712"/>
    </location>
</feature>
<feature type="region of interest" description="Disordered" evidence="11">
    <location>
        <begin position="373"/>
        <end position="402"/>
    </location>
</feature>
<dbReference type="PROSITE" id="PS50011">
    <property type="entry name" value="PROTEIN_KINASE_DOM"/>
    <property type="match status" value="1"/>
</dbReference>
<dbReference type="SUPFAM" id="SSF103243">
    <property type="entry name" value="KA1-like"/>
    <property type="match status" value="1"/>
</dbReference>
<dbReference type="CDD" id="cd12198">
    <property type="entry name" value="MELK_C"/>
    <property type="match status" value="1"/>
</dbReference>
<dbReference type="AlphaFoldDB" id="A0A9P1IN07"/>
<dbReference type="GO" id="GO:0035556">
    <property type="term" value="P:intracellular signal transduction"/>
    <property type="evidence" value="ECO:0007669"/>
    <property type="project" value="TreeGrafter"/>
</dbReference>
<evidence type="ECO:0000256" key="8">
    <source>
        <dbReference type="ARBA" id="ARBA00047899"/>
    </source>
</evidence>
<keyword evidence="6" id="KW-0418">Kinase</keyword>
<evidence type="ECO:0000256" key="10">
    <source>
        <dbReference type="PROSITE-ProRule" id="PRU10141"/>
    </source>
</evidence>
<evidence type="ECO:0000256" key="4">
    <source>
        <dbReference type="ARBA" id="ARBA00022679"/>
    </source>
</evidence>
<organism evidence="14 15">
    <name type="scientific">Caenorhabditis angaria</name>
    <dbReference type="NCBI Taxonomy" id="860376"/>
    <lineage>
        <taxon>Eukaryota</taxon>
        <taxon>Metazoa</taxon>
        <taxon>Ecdysozoa</taxon>
        <taxon>Nematoda</taxon>
        <taxon>Chromadorea</taxon>
        <taxon>Rhabditida</taxon>
        <taxon>Rhabditina</taxon>
        <taxon>Rhabditomorpha</taxon>
        <taxon>Rhabditoidea</taxon>
        <taxon>Rhabditidae</taxon>
        <taxon>Peloderinae</taxon>
        <taxon>Caenorhabditis</taxon>
    </lineage>
</organism>
<dbReference type="Gene3D" id="1.10.510.10">
    <property type="entry name" value="Transferase(Phosphotransferase) domain 1"/>
    <property type="match status" value="1"/>
</dbReference>
<evidence type="ECO:0000313" key="15">
    <source>
        <dbReference type="Proteomes" id="UP001152747"/>
    </source>
</evidence>
<protein>
    <recommendedName>
        <fullName evidence="2">non-specific serine/threonine protein kinase</fullName>
        <ecNumber evidence="2">2.7.11.1</ecNumber>
    </recommendedName>
</protein>
<feature type="compositionally biased region" description="Basic and acidic residues" evidence="11">
    <location>
        <begin position="532"/>
        <end position="543"/>
    </location>
</feature>
<sequence>MSSSGGGGKYEVLQGYYAVHDELGSGGFGKVRLATHLLTNQKVAIKIIDKKQIGHDLPRVKTEMDALRNLSHQNICRLYHYIETEEKFYIVMEYCSGGEMFDYIVRKERLEESEARHFFRQLVSAIAYVHSQGYAHRDLKPENLLLTEDLHLKLIDFGLCAKTEKGNIDKHHLDTCCGSPAYAAPELIQGLPYKGNEADVWSMGILLYTLLVGALPFEDDNMQAMYRKIQHGSYYEPEWLTPMSRQLLRSMLQVAPERRITVKRLLEHEWLTHKYMQPIKWTTIYDKNFIDRDVARVMSRYYGVETTDKMIEKIKEWPFDYMTATYYSLLSRKRRNEEIVLPLNRHAKVANQNMKQILCSPTIHASLDQNLDKSGLEDEEEEVSTSSSGGGAGSSEENLKNTNVNVVMRKKKQAQVIKPLSPERDKKLSYANAMLTMQSQFTGLSPISLKNFGSPISAHKDPITPTRGYSLNRDGQLGGTSDNKENTGYSYRVGAASCKVRGPLKIEDDGTRRSVYTTPNRPALRGLFSPAGDERRQRSKSTERSSSGLTGGSPISIGSSTSGGANESGDIRTPRGRTKTPHTRFTKRVFTSLERKKEKLITLLTPRKLQRDSPQVLKNVKNMVNVSMTAYTSPEDVRDELVKVFEQEKMKFETNGWKLVAHKESKHGWMSVELEVVKVQICDTVGIRRKRLKGDAFLYKKVCERILQLGRF</sequence>
<dbReference type="InterPro" id="IPR008271">
    <property type="entry name" value="Ser/Thr_kinase_AS"/>
</dbReference>
<evidence type="ECO:0000256" key="9">
    <source>
        <dbReference type="ARBA" id="ARBA00048679"/>
    </source>
</evidence>
<feature type="compositionally biased region" description="Low complexity" evidence="11">
    <location>
        <begin position="545"/>
        <end position="564"/>
    </location>
</feature>
<dbReference type="FunFam" id="3.30.200.20:FF:000003">
    <property type="entry name" value="Non-specific serine/threonine protein kinase"/>
    <property type="match status" value="1"/>
</dbReference>
<dbReference type="PROSITE" id="PS50032">
    <property type="entry name" value="KA1"/>
    <property type="match status" value="1"/>
</dbReference>
<feature type="region of interest" description="Disordered" evidence="11">
    <location>
        <begin position="510"/>
        <end position="585"/>
    </location>
</feature>
<dbReference type="PROSITE" id="PS00108">
    <property type="entry name" value="PROTEIN_KINASE_ST"/>
    <property type="match status" value="1"/>
</dbReference>
<evidence type="ECO:0000256" key="6">
    <source>
        <dbReference type="ARBA" id="ARBA00022777"/>
    </source>
</evidence>
<evidence type="ECO:0000256" key="5">
    <source>
        <dbReference type="ARBA" id="ARBA00022741"/>
    </source>
</evidence>
<dbReference type="FunFam" id="1.10.510.10:FF:000271">
    <property type="entry name" value="Non-specific serine/threonine protein kinase"/>
    <property type="match status" value="1"/>
</dbReference>
<proteinExistence type="inferred from homology"/>
<dbReference type="InterPro" id="IPR028375">
    <property type="entry name" value="KA1/Ssp2_C"/>
</dbReference>
<evidence type="ECO:0000256" key="3">
    <source>
        <dbReference type="ARBA" id="ARBA00022527"/>
    </source>
</evidence>
<dbReference type="EC" id="2.7.11.1" evidence="2"/>
<feature type="binding site" evidence="10">
    <location>
        <position position="46"/>
    </location>
    <ligand>
        <name>ATP</name>
        <dbReference type="ChEBI" id="CHEBI:30616"/>
    </ligand>
</feature>
<keyword evidence="3" id="KW-0723">Serine/threonine-protein kinase</keyword>
<evidence type="ECO:0000256" key="7">
    <source>
        <dbReference type="ARBA" id="ARBA00022840"/>
    </source>
</evidence>
<dbReference type="Proteomes" id="UP001152747">
    <property type="component" value="Unassembled WGS sequence"/>
</dbReference>
<dbReference type="GO" id="GO:0005737">
    <property type="term" value="C:cytoplasm"/>
    <property type="evidence" value="ECO:0007669"/>
    <property type="project" value="TreeGrafter"/>
</dbReference>
<dbReference type="SUPFAM" id="SSF56112">
    <property type="entry name" value="Protein kinase-like (PK-like)"/>
    <property type="match status" value="1"/>
</dbReference>
<dbReference type="PANTHER" id="PTHR24346:SF30">
    <property type="entry name" value="MATERNAL EMBRYONIC LEUCINE ZIPPER KINASE"/>
    <property type="match status" value="1"/>
</dbReference>
<feature type="region of interest" description="Disordered" evidence="11">
    <location>
        <begin position="458"/>
        <end position="488"/>
    </location>
</feature>
<dbReference type="PROSITE" id="PS00107">
    <property type="entry name" value="PROTEIN_KINASE_ATP"/>
    <property type="match status" value="1"/>
</dbReference>
<dbReference type="Pfam" id="PF00069">
    <property type="entry name" value="Pkinase"/>
    <property type="match status" value="1"/>
</dbReference>
<dbReference type="PANTHER" id="PTHR24346">
    <property type="entry name" value="MAP/MICROTUBULE AFFINITY-REGULATING KINASE"/>
    <property type="match status" value="1"/>
</dbReference>
<dbReference type="OrthoDB" id="193931at2759"/>
<dbReference type="Gene3D" id="3.30.310.80">
    <property type="entry name" value="Kinase associated domain 1, KA1"/>
    <property type="match status" value="1"/>
</dbReference>
<keyword evidence="4" id="KW-0808">Transferase</keyword>
<feature type="domain" description="Protein kinase" evidence="12">
    <location>
        <begin position="17"/>
        <end position="271"/>
    </location>
</feature>
<keyword evidence="7 10" id="KW-0067">ATP-binding</keyword>
<keyword evidence="15" id="KW-1185">Reference proteome</keyword>
<feature type="compositionally biased region" description="Basic residues" evidence="11">
    <location>
        <begin position="574"/>
        <end position="585"/>
    </location>
</feature>
<accession>A0A9P1IN07</accession>
<evidence type="ECO:0000313" key="14">
    <source>
        <dbReference type="EMBL" id="CAI5447874.1"/>
    </source>
</evidence>
<dbReference type="GO" id="GO:0005524">
    <property type="term" value="F:ATP binding"/>
    <property type="evidence" value="ECO:0007669"/>
    <property type="project" value="UniProtKB-UniRule"/>
</dbReference>
<dbReference type="EMBL" id="CANHGI010000004">
    <property type="protein sequence ID" value="CAI5447874.1"/>
    <property type="molecule type" value="Genomic_DNA"/>
</dbReference>
<gene>
    <name evidence="14" type="ORF">CAMP_LOCUS10511</name>
</gene>
<reference evidence="14" key="1">
    <citation type="submission" date="2022-11" db="EMBL/GenBank/DDBJ databases">
        <authorList>
            <person name="Kikuchi T."/>
        </authorList>
    </citation>
    <scope>NUCLEOTIDE SEQUENCE</scope>
    <source>
        <strain evidence="14">PS1010</strain>
    </source>
</reference>